<reference evidence="1 2" key="1">
    <citation type="submission" date="2018-06" db="EMBL/GenBank/DDBJ databases">
        <title>Genomic Encyclopedia of Type Strains, Phase III (KMG-III): the genomes of soil and plant-associated and newly described type strains.</title>
        <authorList>
            <person name="Whitman W."/>
        </authorList>
    </citation>
    <scope>NUCLEOTIDE SEQUENCE [LARGE SCALE GENOMIC DNA]</scope>
    <source>
        <strain evidence="1 2">CGMCC 1.8979</strain>
    </source>
</reference>
<comment type="caution">
    <text evidence="1">The sequence shown here is derived from an EMBL/GenBank/DDBJ whole genome shotgun (WGS) entry which is preliminary data.</text>
</comment>
<gene>
    <name evidence="1" type="ORF">B0I26_1346</name>
</gene>
<dbReference type="EMBL" id="QLMH01000034">
    <property type="protein sequence ID" value="RAK14103.1"/>
    <property type="molecule type" value="Genomic_DNA"/>
</dbReference>
<organism evidence="1 2">
    <name type="scientific">Paranoxybacillus vitaminiphilus</name>
    <dbReference type="NCBI Taxonomy" id="581036"/>
    <lineage>
        <taxon>Bacteria</taxon>
        <taxon>Bacillati</taxon>
        <taxon>Bacillota</taxon>
        <taxon>Bacilli</taxon>
        <taxon>Bacillales</taxon>
        <taxon>Anoxybacillaceae</taxon>
        <taxon>Paranoxybacillus</taxon>
    </lineage>
</organism>
<evidence type="ECO:0000313" key="1">
    <source>
        <dbReference type="EMBL" id="RAK14103.1"/>
    </source>
</evidence>
<keyword evidence="2" id="KW-1185">Reference proteome</keyword>
<evidence type="ECO:0000313" key="2">
    <source>
        <dbReference type="Proteomes" id="UP000248555"/>
    </source>
</evidence>
<sequence>MYYSKRGEGLWFRAGEEEPKVFELDTYISGVVRDLNRLGLYTNGCCDGHRNRRPHIRFDQRTDMEKVMQLWNALQVNMRLRHPYVVTFLTNRERLLDAAEQMRNVHQIGWEKAKNIFGRCCFFILLKSCCSCLLKTIIEFKVSVQKSSIQFLFQKK</sequence>
<name>A0A327XZE2_9BACL</name>
<protein>
    <submittedName>
        <fullName evidence="1">Uncharacterized protein</fullName>
    </submittedName>
</protein>
<dbReference type="Proteomes" id="UP000248555">
    <property type="component" value="Unassembled WGS sequence"/>
</dbReference>
<dbReference type="AlphaFoldDB" id="A0A327XZE2"/>
<proteinExistence type="predicted"/>
<accession>A0A327XZE2</accession>
<dbReference type="RefSeq" id="WP_181502989.1">
    <property type="nucleotide sequence ID" value="NZ_QLMH01000034.1"/>
</dbReference>